<accession>A0A2P2IIZ4</accession>
<dbReference type="EMBL" id="GGEC01000717">
    <property type="protein sequence ID" value="MBW81200.1"/>
    <property type="molecule type" value="Transcribed_RNA"/>
</dbReference>
<sequence>MQTRCALRKGKPLFSFAQNKYFTHYLSVLLFIWCDVEVNLDQV</sequence>
<name>A0A2P2IIZ4_RHIMU</name>
<protein>
    <submittedName>
        <fullName evidence="1">Uncharacterized protein</fullName>
    </submittedName>
</protein>
<proteinExistence type="predicted"/>
<organism evidence="1">
    <name type="scientific">Rhizophora mucronata</name>
    <name type="common">Asiatic mangrove</name>
    <dbReference type="NCBI Taxonomy" id="61149"/>
    <lineage>
        <taxon>Eukaryota</taxon>
        <taxon>Viridiplantae</taxon>
        <taxon>Streptophyta</taxon>
        <taxon>Embryophyta</taxon>
        <taxon>Tracheophyta</taxon>
        <taxon>Spermatophyta</taxon>
        <taxon>Magnoliopsida</taxon>
        <taxon>eudicotyledons</taxon>
        <taxon>Gunneridae</taxon>
        <taxon>Pentapetalae</taxon>
        <taxon>rosids</taxon>
        <taxon>fabids</taxon>
        <taxon>Malpighiales</taxon>
        <taxon>Rhizophoraceae</taxon>
        <taxon>Rhizophora</taxon>
    </lineage>
</organism>
<reference evidence="1" key="1">
    <citation type="submission" date="2018-02" db="EMBL/GenBank/DDBJ databases">
        <title>Rhizophora mucronata_Transcriptome.</title>
        <authorList>
            <person name="Meera S.P."/>
            <person name="Sreeshan A."/>
            <person name="Augustine A."/>
        </authorList>
    </citation>
    <scope>NUCLEOTIDE SEQUENCE</scope>
    <source>
        <tissue evidence="1">Leaf</tissue>
    </source>
</reference>
<dbReference type="AlphaFoldDB" id="A0A2P2IIZ4"/>
<evidence type="ECO:0000313" key="1">
    <source>
        <dbReference type="EMBL" id="MBW81200.1"/>
    </source>
</evidence>